<feature type="transmembrane region" description="Helical" evidence="1">
    <location>
        <begin position="25"/>
        <end position="46"/>
    </location>
</feature>
<evidence type="ECO:0000313" key="4">
    <source>
        <dbReference type="Proteomes" id="UP000294558"/>
    </source>
</evidence>
<organism evidence="3 4">
    <name type="scientific">Ilumatobacter fluminis</name>
    <dbReference type="NCBI Taxonomy" id="467091"/>
    <lineage>
        <taxon>Bacteria</taxon>
        <taxon>Bacillati</taxon>
        <taxon>Actinomycetota</taxon>
        <taxon>Acidimicrobiia</taxon>
        <taxon>Acidimicrobiales</taxon>
        <taxon>Ilumatobacteraceae</taxon>
        <taxon>Ilumatobacter</taxon>
    </lineage>
</organism>
<comment type="caution">
    <text evidence="3">The sequence shown here is derived from an EMBL/GenBank/DDBJ whole genome shotgun (WGS) entry which is preliminary data.</text>
</comment>
<keyword evidence="1" id="KW-0472">Membrane</keyword>
<protein>
    <submittedName>
        <fullName evidence="3">Flagellar basal body P-ring formation chaperone FlgA</fullName>
    </submittedName>
</protein>
<gene>
    <name evidence="3" type="ORF">BDK89_0245</name>
</gene>
<dbReference type="OrthoDB" id="9998871at2"/>
<evidence type="ECO:0000259" key="2">
    <source>
        <dbReference type="Pfam" id="PF08666"/>
    </source>
</evidence>
<dbReference type="Proteomes" id="UP000294558">
    <property type="component" value="Unassembled WGS sequence"/>
</dbReference>
<keyword evidence="3" id="KW-0966">Cell projection</keyword>
<dbReference type="RefSeq" id="WP_133867217.1">
    <property type="nucleotide sequence ID" value="NZ_SOAU01000001.1"/>
</dbReference>
<evidence type="ECO:0000256" key="1">
    <source>
        <dbReference type="SAM" id="Phobius"/>
    </source>
</evidence>
<dbReference type="Pfam" id="PF08666">
    <property type="entry name" value="SAF"/>
    <property type="match status" value="1"/>
</dbReference>
<dbReference type="EMBL" id="SOAU01000001">
    <property type="protein sequence ID" value="TDT14690.1"/>
    <property type="molecule type" value="Genomic_DNA"/>
</dbReference>
<accession>A0A4R7HUZ1</accession>
<proteinExistence type="predicted"/>
<keyword evidence="3" id="KW-0282">Flagellum</keyword>
<evidence type="ECO:0000313" key="3">
    <source>
        <dbReference type="EMBL" id="TDT14690.1"/>
    </source>
</evidence>
<keyword evidence="1" id="KW-0812">Transmembrane</keyword>
<keyword evidence="4" id="KW-1185">Reference proteome</keyword>
<feature type="domain" description="SAF" evidence="2">
    <location>
        <begin position="52"/>
        <end position="106"/>
    </location>
</feature>
<keyword evidence="1" id="KW-1133">Transmembrane helix</keyword>
<reference evidence="3 4" key="1">
    <citation type="submission" date="2019-03" db="EMBL/GenBank/DDBJ databases">
        <title>Sequencing the genomes of 1000 actinobacteria strains.</title>
        <authorList>
            <person name="Klenk H.-P."/>
        </authorList>
    </citation>
    <scope>NUCLEOTIDE SEQUENCE [LARGE SCALE GENOMIC DNA]</scope>
    <source>
        <strain evidence="3 4">DSM 18936</strain>
    </source>
</reference>
<name>A0A4R7HUZ1_9ACTN</name>
<keyword evidence="3" id="KW-0969">Cilium</keyword>
<dbReference type="AlphaFoldDB" id="A0A4R7HUZ1"/>
<dbReference type="InterPro" id="IPR013974">
    <property type="entry name" value="SAF"/>
</dbReference>
<sequence>MTNDSAHVDGEARGFRPGSRRRARIAAGVAIAAAAVLANVLIYTSLSDSTEVVQFVDNVRAGERIGSADVRLVEIDGDVAGADLVTADQLGSIVNQYARTFIPSGSLASIYVVQPDPLVTAGTAVVAVAPADGLVPTGITERSRVRLVLPDGGGIEGRVVSIARNDVGGADSLSVEVAEADAAIVAGGDDFLVALLDPQVDPATEANGS</sequence>